<dbReference type="Gene3D" id="3.30.2010.10">
    <property type="entry name" value="Metalloproteases ('zincins'), catalytic domain"/>
    <property type="match status" value="1"/>
</dbReference>
<dbReference type="PANTHER" id="PTHR43221:SF3">
    <property type="entry name" value="SLL1280 PROTEIN"/>
    <property type="match status" value="1"/>
</dbReference>
<comment type="cofactor">
    <cofactor evidence="10">
        <name>Zn(2+)</name>
        <dbReference type="ChEBI" id="CHEBI:29105"/>
    </cofactor>
    <text evidence="10">Binds 1 zinc ion per subunit.</text>
</comment>
<evidence type="ECO:0000256" key="1">
    <source>
        <dbReference type="ARBA" id="ARBA00022475"/>
    </source>
</evidence>
<gene>
    <name evidence="12" type="ordered locus">Fleli_0475</name>
</gene>
<feature type="domain" description="Peptidase M48" evidence="11">
    <location>
        <begin position="66"/>
        <end position="258"/>
    </location>
</feature>
<dbReference type="GO" id="GO:0046872">
    <property type="term" value="F:metal ion binding"/>
    <property type="evidence" value="ECO:0007669"/>
    <property type="project" value="UniProtKB-KW"/>
</dbReference>
<dbReference type="KEGG" id="fli:Fleli_0475"/>
<accession>I4AG66</accession>
<keyword evidence="9" id="KW-0472">Membrane</keyword>
<name>I4AG66_BERLS</name>
<evidence type="ECO:0000256" key="5">
    <source>
        <dbReference type="ARBA" id="ARBA00022801"/>
    </source>
</evidence>
<dbReference type="Proteomes" id="UP000006054">
    <property type="component" value="Chromosome"/>
</dbReference>
<dbReference type="eggNOG" id="COG0501">
    <property type="taxonomic scope" value="Bacteria"/>
</dbReference>
<evidence type="ECO:0000256" key="7">
    <source>
        <dbReference type="ARBA" id="ARBA00022989"/>
    </source>
</evidence>
<reference evidence="13" key="1">
    <citation type="submission" date="2012-06" db="EMBL/GenBank/DDBJ databases">
        <title>The complete genome of Flexibacter litoralis DSM 6794.</title>
        <authorList>
            <person name="Lucas S."/>
            <person name="Copeland A."/>
            <person name="Lapidus A."/>
            <person name="Glavina del Rio T."/>
            <person name="Dalin E."/>
            <person name="Tice H."/>
            <person name="Bruce D."/>
            <person name="Goodwin L."/>
            <person name="Pitluck S."/>
            <person name="Peters L."/>
            <person name="Ovchinnikova G."/>
            <person name="Lu M."/>
            <person name="Kyrpides N."/>
            <person name="Mavromatis K."/>
            <person name="Ivanova N."/>
            <person name="Brettin T."/>
            <person name="Detter J.C."/>
            <person name="Han C."/>
            <person name="Larimer F."/>
            <person name="Land M."/>
            <person name="Hauser L."/>
            <person name="Markowitz V."/>
            <person name="Cheng J.-F."/>
            <person name="Hugenholtz P."/>
            <person name="Woyke T."/>
            <person name="Wu D."/>
            <person name="Spring S."/>
            <person name="Lang E."/>
            <person name="Kopitz M."/>
            <person name="Brambilla E."/>
            <person name="Klenk H.-P."/>
            <person name="Eisen J.A."/>
        </authorList>
    </citation>
    <scope>NUCLEOTIDE SEQUENCE [LARGE SCALE GENOMIC DNA]</scope>
    <source>
        <strain evidence="13">ATCC 23117 / DSM 6794 / NBRC 15988 / NCIMB 1366 / Sio-4</strain>
    </source>
</reference>
<dbReference type="InterPro" id="IPR050083">
    <property type="entry name" value="HtpX_protease"/>
</dbReference>
<dbReference type="CDD" id="cd07325">
    <property type="entry name" value="M48_Ste24p_like"/>
    <property type="match status" value="1"/>
</dbReference>
<keyword evidence="2 10" id="KW-0645">Protease</keyword>
<dbReference type="AlphaFoldDB" id="I4AG66"/>
<proteinExistence type="inferred from homology"/>
<dbReference type="PATRIC" id="fig|880071.3.peg.449"/>
<evidence type="ECO:0000256" key="8">
    <source>
        <dbReference type="ARBA" id="ARBA00023049"/>
    </source>
</evidence>
<protein>
    <submittedName>
        <fullName evidence="12">Zn-dependent protease with chaperone function</fullName>
    </submittedName>
</protein>
<dbReference type="PANTHER" id="PTHR43221">
    <property type="entry name" value="PROTEASE HTPX"/>
    <property type="match status" value="1"/>
</dbReference>
<keyword evidence="7" id="KW-1133">Transmembrane helix</keyword>
<dbReference type="Pfam" id="PF01435">
    <property type="entry name" value="Peptidase_M48"/>
    <property type="match status" value="1"/>
</dbReference>
<dbReference type="HOGENOM" id="CLU_052979_0_0_10"/>
<dbReference type="GO" id="GO:0004222">
    <property type="term" value="F:metalloendopeptidase activity"/>
    <property type="evidence" value="ECO:0007669"/>
    <property type="project" value="InterPro"/>
</dbReference>
<dbReference type="STRING" id="880071.Fleli_0475"/>
<dbReference type="OrthoDB" id="9810445at2"/>
<keyword evidence="4" id="KW-0479">Metal-binding</keyword>
<keyword evidence="1" id="KW-1003">Cell membrane</keyword>
<keyword evidence="8 10" id="KW-0482">Metalloprotease</keyword>
<dbReference type="RefSeq" id="WP_014796411.1">
    <property type="nucleotide sequence ID" value="NC_018018.1"/>
</dbReference>
<evidence type="ECO:0000256" key="3">
    <source>
        <dbReference type="ARBA" id="ARBA00022692"/>
    </source>
</evidence>
<evidence type="ECO:0000313" key="12">
    <source>
        <dbReference type="EMBL" id="AFM02951.1"/>
    </source>
</evidence>
<evidence type="ECO:0000256" key="4">
    <source>
        <dbReference type="ARBA" id="ARBA00022723"/>
    </source>
</evidence>
<keyword evidence="6 10" id="KW-0862">Zinc</keyword>
<evidence type="ECO:0000256" key="9">
    <source>
        <dbReference type="ARBA" id="ARBA00023136"/>
    </source>
</evidence>
<evidence type="ECO:0000256" key="2">
    <source>
        <dbReference type="ARBA" id="ARBA00022670"/>
    </source>
</evidence>
<evidence type="ECO:0000256" key="6">
    <source>
        <dbReference type="ARBA" id="ARBA00022833"/>
    </source>
</evidence>
<keyword evidence="5 10" id="KW-0378">Hydrolase</keyword>
<evidence type="ECO:0000259" key="11">
    <source>
        <dbReference type="Pfam" id="PF01435"/>
    </source>
</evidence>
<dbReference type="EMBL" id="CP003345">
    <property type="protein sequence ID" value="AFM02951.1"/>
    <property type="molecule type" value="Genomic_DNA"/>
</dbReference>
<comment type="similarity">
    <text evidence="10">Belongs to the peptidase M48 family.</text>
</comment>
<sequence>MTTQKTVLHQISSRAWEHPADRAALNTLKKVPGLDKLLSMLFGATSERSLRLMYLASSVRVSDKQFVRVKLLFDEVCKTFDIEKRPEIYVSQSTILNAFAVGMDNPFIVLNSGLVERLDDEELTEVLGHELGHIMSGHMLYRTLFVILQKVSKSLVQLPVPNWIFSGVYYALQEWSRKSELSADRAGLLATQNPDVSLRVAMKLAGGNFEQMDVAAFLEQAEEYNKNDNAGDTVFKFLNIIGESHPFASTRALEIVNWVRSGDYDATLQGIYPRRTDAEKNASVWEDVKEASEGYANDFKDATESTRNAANASQFNDQFKQTAQNVSDKMDETTKKAKDFFDDFFKNKNA</sequence>
<dbReference type="InterPro" id="IPR001915">
    <property type="entry name" value="Peptidase_M48"/>
</dbReference>
<organism evidence="12 13">
    <name type="scientific">Bernardetia litoralis (strain ATCC 23117 / DSM 6794 / NBRC 15988 / NCIMB 1366 / Fx l1 / Sio-4)</name>
    <name type="common">Flexibacter litoralis</name>
    <dbReference type="NCBI Taxonomy" id="880071"/>
    <lineage>
        <taxon>Bacteria</taxon>
        <taxon>Pseudomonadati</taxon>
        <taxon>Bacteroidota</taxon>
        <taxon>Cytophagia</taxon>
        <taxon>Cytophagales</taxon>
        <taxon>Bernardetiaceae</taxon>
        <taxon>Bernardetia</taxon>
    </lineage>
</organism>
<evidence type="ECO:0000313" key="13">
    <source>
        <dbReference type="Proteomes" id="UP000006054"/>
    </source>
</evidence>
<keyword evidence="13" id="KW-1185">Reference proteome</keyword>
<dbReference type="GO" id="GO:0006508">
    <property type="term" value="P:proteolysis"/>
    <property type="evidence" value="ECO:0007669"/>
    <property type="project" value="UniProtKB-KW"/>
</dbReference>
<evidence type="ECO:0000256" key="10">
    <source>
        <dbReference type="RuleBase" id="RU003983"/>
    </source>
</evidence>
<keyword evidence="3" id="KW-0812">Transmembrane</keyword>